<dbReference type="Proteomes" id="UP000071392">
    <property type="component" value="Unassembled WGS sequence"/>
</dbReference>
<feature type="transmembrane region" description="Helical" evidence="1">
    <location>
        <begin position="443"/>
        <end position="464"/>
    </location>
</feature>
<sequence length="470" mass="51260">MISTIVRHEFKGALRDGRFRWAGIIIALLLLAALLAGWSYHREISAQRHHASLAEQERWLAQPEKNPHSAAHYGIYAFKPRLSPALLDPGVEPYAGVTTWMEAHKQNDVLYRPAEDATAAQRFGDLTVALILQLLLPLLIVAVGFSAVTAERERGTLRQISALGLSPTRWLFGKAAGLAAAFALLAVPALLLSGLVLAGLQDAATENAWSRFGLMALLYLVYLGVFLFLTLGVSATVRSSRASLIILLGVWMLNGLLVPRMLSEIAAGRYAIPSVATVKNEIQRRQQNPEYAVRARAIWEPRVIERYGLSGVEELNGLSSRGLSLLRGESAGYLVFDEVYGELHDVIEAQNAYQRARSWIAPLAALQPLSRALAGTDFAHHRHFIESAEAYRRLVQDTLNEDILINDGKQGSGAYLAGAELWAKVPPLVISAPSLGDALRGQAVPLIALAAWFAATLAFFTTAARRLNAL</sequence>
<dbReference type="PANTHER" id="PTHR43471:SF1">
    <property type="entry name" value="ABC TRANSPORTER PERMEASE PROTEIN NOSY-RELATED"/>
    <property type="match status" value="1"/>
</dbReference>
<organism evidence="2 3">
    <name type="scientific">Cephaloticoccus capnophilus</name>
    <dbReference type="NCBI Taxonomy" id="1548208"/>
    <lineage>
        <taxon>Bacteria</taxon>
        <taxon>Pseudomonadati</taxon>
        <taxon>Verrucomicrobiota</taxon>
        <taxon>Opitutia</taxon>
        <taxon>Opitutales</taxon>
        <taxon>Opitutaceae</taxon>
        <taxon>Cephaloticoccus</taxon>
    </lineage>
</organism>
<dbReference type="GO" id="GO:0005886">
    <property type="term" value="C:plasma membrane"/>
    <property type="evidence" value="ECO:0007669"/>
    <property type="project" value="UniProtKB-SubCell"/>
</dbReference>
<dbReference type="OrthoDB" id="184009at2"/>
<evidence type="ECO:0000256" key="1">
    <source>
        <dbReference type="SAM" id="Phobius"/>
    </source>
</evidence>
<dbReference type="AlphaFoldDB" id="A0A139SHF9"/>
<dbReference type="RefSeq" id="WP_068713288.1">
    <property type="nucleotide sequence ID" value="NZ_LSZP01000062.1"/>
</dbReference>
<feature type="transmembrane region" description="Helical" evidence="1">
    <location>
        <begin position="21"/>
        <end position="40"/>
    </location>
</feature>
<keyword evidence="1" id="KW-0472">Membrane</keyword>
<accession>A0A139SHF9</accession>
<comment type="caution">
    <text evidence="2">The sequence shown here is derived from an EMBL/GenBank/DDBJ whole genome shotgun (WGS) entry which is preliminary data.</text>
</comment>
<evidence type="ECO:0000313" key="2">
    <source>
        <dbReference type="EMBL" id="KXU34008.1"/>
    </source>
</evidence>
<protein>
    <recommendedName>
        <fullName evidence="4">ABC transporter permease</fullName>
    </recommendedName>
</protein>
<dbReference type="GO" id="GO:0140359">
    <property type="term" value="F:ABC-type transporter activity"/>
    <property type="evidence" value="ECO:0007669"/>
    <property type="project" value="InterPro"/>
</dbReference>
<dbReference type="PANTHER" id="PTHR43471">
    <property type="entry name" value="ABC TRANSPORTER PERMEASE"/>
    <property type="match status" value="1"/>
</dbReference>
<dbReference type="Pfam" id="PF12040">
    <property type="entry name" value="DUF3526"/>
    <property type="match status" value="1"/>
</dbReference>
<feature type="transmembrane region" description="Helical" evidence="1">
    <location>
        <begin position="130"/>
        <end position="150"/>
    </location>
</feature>
<name>A0A139SHF9_9BACT</name>
<feature type="transmembrane region" description="Helical" evidence="1">
    <location>
        <begin position="171"/>
        <end position="200"/>
    </location>
</feature>
<feature type="transmembrane region" description="Helical" evidence="1">
    <location>
        <begin position="212"/>
        <end position="232"/>
    </location>
</feature>
<reference evidence="2 3" key="1">
    <citation type="submission" date="2016-02" db="EMBL/GenBank/DDBJ databases">
        <authorList>
            <person name="Wen L."/>
            <person name="He K."/>
            <person name="Yang H."/>
        </authorList>
    </citation>
    <scope>NUCLEOTIDE SEQUENCE [LARGE SCALE GENOMIC DNA]</scope>
    <source>
        <strain evidence="2 3">CV41</strain>
    </source>
</reference>
<dbReference type="STRING" id="1548208.AXK12_08225"/>
<dbReference type="EMBL" id="LSZP01000062">
    <property type="protein sequence ID" value="KXU34008.1"/>
    <property type="molecule type" value="Genomic_DNA"/>
</dbReference>
<keyword evidence="1" id="KW-0812">Transmembrane</keyword>
<gene>
    <name evidence="2" type="ORF">AXK12_08225</name>
</gene>
<evidence type="ECO:0008006" key="4">
    <source>
        <dbReference type="Google" id="ProtNLM"/>
    </source>
</evidence>
<evidence type="ECO:0000313" key="3">
    <source>
        <dbReference type="Proteomes" id="UP000071392"/>
    </source>
</evidence>
<proteinExistence type="predicted"/>
<dbReference type="Pfam" id="PF12679">
    <property type="entry name" value="ABC2_membrane_2"/>
    <property type="match status" value="1"/>
</dbReference>
<keyword evidence="3" id="KW-1185">Reference proteome</keyword>
<feature type="transmembrane region" description="Helical" evidence="1">
    <location>
        <begin position="244"/>
        <end position="262"/>
    </location>
</feature>
<keyword evidence="1" id="KW-1133">Transmembrane helix</keyword>
<dbReference type="InterPro" id="IPR021913">
    <property type="entry name" value="DUF3526"/>
</dbReference>